<reference evidence="2" key="1">
    <citation type="submission" date="2023-07" db="EMBL/GenBank/DDBJ databases">
        <title>draft genome sequence of fig (Ficus carica).</title>
        <authorList>
            <person name="Takahashi T."/>
            <person name="Nishimura K."/>
        </authorList>
    </citation>
    <scope>NUCLEOTIDE SEQUENCE</scope>
</reference>
<proteinExistence type="predicted"/>
<sequence length="67" mass="7080">MMGKTVSISSSAAKSQSSRGSGSGMGNSNGKQVMDGFKESVEKSKKIRVAPEFDGMDVFETLVLISF</sequence>
<dbReference type="Proteomes" id="UP001187192">
    <property type="component" value="Unassembled WGS sequence"/>
</dbReference>
<keyword evidence="3" id="KW-1185">Reference proteome</keyword>
<name>A0AA88CQT8_FICCA</name>
<gene>
    <name evidence="2" type="ORF">TIFTF001_003178</name>
</gene>
<comment type="caution">
    <text evidence="2">The sequence shown here is derived from an EMBL/GenBank/DDBJ whole genome shotgun (WGS) entry which is preliminary data.</text>
</comment>
<dbReference type="Gramene" id="FCD_00010010-RA">
    <property type="protein sequence ID" value="FCD_00010010-RA:cds"/>
    <property type="gene ID" value="FCD_00010010"/>
</dbReference>
<evidence type="ECO:0000313" key="2">
    <source>
        <dbReference type="EMBL" id="GMN31223.1"/>
    </source>
</evidence>
<dbReference type="EMBL" id="BTGU01000003">
    <property type="protein sequence ID" value="GMN31223.1"/>
    <property type="molecule type" value="Genomic_DNA"/>
</dbReference>
<organism evidence="2 3">
    <name type="scientific">Ficus carica</name>
    <name type="common">Common fig</name>
    <dbReference type="NCBI Taxonomy" id="3494"/>
    <lineage>
        <taxon>Eukaryota</taxon>
        <taxon>Viridiplantae</taxon>
        <taxon>Streptophyta</taxon>
        <taxon>Embryophyta</taxon>
        <taxon>Tracheophyta</taxon>
        <taxon>Spermatophyta</taxon>
        <taxon>Magnoliopsida</taxon>
        <taxon>eudicotyledons</taxon>
        <taxon>Gunneridae</taxon>
        <taxon>Pentapetalae</taxon>
        <taxon>rosids</taxon>
        <taxon>fabids</taxon>
        <taxon>Rosales</taxon>
        <taxon>Moraceae</taxon>
        <taxon>Ficeae</taxon>
        <taxon>Ficus</taxon>
    </lineage>
</organism>
<protein>
    <submittedName>
        <fullName evidence="2">Uncharacterized protein</fullName>
    </submittedName>
</protein>
<feature type="region of interest" description="Disordered" evidence="1">
    <location>
        <begin position="1"/>
        <end position="37"/>
    </location>
</feature>
<evidence type="ECO:0000256" key="1">
    <source>
        <dbReference type="SAM" id="MobiDB-lite"/>
    </source>
</evidence>
<evidence type="ECO:0000313" key="3">
    <source>
        <dbReference type="Proteomes" id="UP001187192"/>
    </source>
</evidence>
<accession>A0AA88CQT8</accession>
<feature type="compositionally biased region" description="Low complexity" evidence="1">
    <location>
        <begin position="7"/>
        <end position="20"/>
    </location>
</feature>
<dbReference type="AlphaFoldDB" id="A0AA88CQT8"/>